<feature type="domain" description="YheO-like" evidence="1">
    <location>
        <begin position="33"/>
        <end position="146"/>
    </location>
</feature>
<feature type="domain" description="Transcriptional regulator DauR-like HTH" evidence="2">
    <location>
        <begin position="175"/>
        <end position="236"/>
    </location>
</feature>
<dbReference type="InterPro" id="IPR039445">
    <property type="entry name" value="DauR-like_HTH"/>
</dbReference>
<dbReference type="Pfam" id="PF08348">
    <property type="entry name" value="PAS_6"/>
    <property type="match status" value="1"/>
</dbReference>
<dbReference type="EMBL" id="QJVD01000037">
    <property type="protein sequence ID" value="PYI64826.1"/>
    <property type="molecule type" value="Genomic_DNA"/>
</dbReference>
<keyword evidence="4" id="KW-1185">Reference proteome</keyword>
<dbReference type="RefSeq" id="WP_110502880.1">
    <property type="nucleotide sequence ID" value="NZ_QJVD01000037.1"/>
</dbReference>
<dbReference type="Proteomes" id="UP000247832">
    <property type="component" value="Unassembled WGS sequence"/>
</dbReference>
<reference evidence="3 4" key="1">
    <citation type="submission" date="2018-05" db="EMBL/GenBank/DDBJ databases">
        <title>Genetic diversity of glacier-inhabiting Cryobacterium bacteria in China and description of Cryobacterium mengkeensis sp. nov. and Arthrobacter glacialis sp. nov.</title>
        <authorList>
            <person name="Liu Q."/>
            <person name="Xin Y.-H."/>
        </authorList>
    </citation>
    <scope>NUCLEOTIDE SEQUENCE [LARGE SCALE GENOMIC DNA]</scope>
    <source>
        <strain evidence="3 4">LI2</strain>
    </source>
</reference>
<evidence type="ECO:0000313" key="4">
    <source>
        <dbReference type="Proteomes" id="UP000247832"/>
    </source>
</evidence>
<sequence>MSEDGTTVSSTQPLGDSLAYMGTYESVADILMVFRPVMHAMAAAAGPGCEVVLHDLSAPKPDLGHTIAAIENGQVTGREIGGPSSSLGAAVLHNQSADHNAFGYRGLTSDGRQLRCSSVYFRNSAGRIIAALCVNVDVSALHQARNLLEGLLPQDSPTSPEQPNEYFGQDLIGVMDVMIAEAIRETGKSTDQMSRGDRISVLTKLDQQGVLQMRKGIERIAARLDISRVTAYAYLDEARSQILAPAGDAAGAI</sequence>
<evidence type="ECO:0000259" key="2">
    <source>
        <dbReference type="Pfam" id="PF13309"/>
    </source>
</evidence>
<evidence type="ECO:0000259" key="1">
    <source>
        <dbReference type="Pfam" id="PF08348"/>
    </source>
</evidence>
<dbReference type="PANTHER" id="PTHR35568">
    <property type="entry name" value="TRANSCRIPTIONAL REGULATOR DAUR"/>
    <property type="match status" value="1"/>
</dbReference>
<dbReference type="OrthoDB" id="9796595at2"/>
<evidence type="ECO:0000313" key="3">
    <source>
        <dbReference type="EMBL" id="PYI64826.1"/>
    </source>
</evidence>
<name>A0A2V5LSY7_9MICC</name>
<organism evidence="3 4">
    <name type="scientific">Arthrobacter livingstonensis</name>
    <dbReference type="NCBI Taxonomy" id="670078"/>
    <lineage>
        <taxon>Bacteria</taxon>
        <taxon>Bacillati</taxon>
        <taxon>Actinomycetota</taxon>
        <taxon>Actinomycetes</taxon>
        <taxon>Micrococcales</taxon>
        <taxon>Micrococcaceae</taxon>
        <taxon>Arthrobacter</taxon>
    </lineage>
</organism>
<dbReference type="Pfam" id="PF13309">
    <property type="entry name" value="HTH_22"/>
    <property type="match status" value="1"/>
</dbReference>
<gene>
    <name evidence="3" type="ORF">CVV68_20600</name>
</gene>
<dbReference type="AlphaFoldDB" id="A0A2V5LSY7"/>
<evidence type="ECO:0008006" key="5">
    <source>
        <dbReference type="Google" id="ProtNLM"/>
    </source>
</evidence>
<protein>
    <recommendedName>
        <fullName evidence="5">Transcriptional regulator</fullName>
    </recommendedName>
</protein>
<accession>A0A2V5LSY7</accession>
<proteinExistence type="predicted"/>
<comment type="caution">
    <text evidence="3">The sequence shown here is derived from an EMBL/GenBank/DDBJ whole genome shotgun (WGS) entry which is preliminary data.</text>
</comment>
<dbReference type="PANTHER" id="PTHR35568:SF1">
    <property type="entry name" value="TRANSCRIPTIONAL REGULATOR DAUR"/>
    <property type="match status" value="1"/>
</dbReference>
<dbReference type="InterPro" id="IPR039446">
    <property type="entry name" value="DauR-like"/>
</dbReference>
<dbReference type="InterPro" id="IPR013559">
    <property type="entry name" value="YheO"/>
</dbReference>